<dbReference type="AlphaFoldDB" id="A0A6G7WEJ3"/>
<dbReference type="InterPro" id="IPR001095">
    <property type="entry name" value="Acetyl_CoA_COase_a_su"/>
</dbReference>
<evidence type="ECO:0000256" key="9">
    <source>
        <dbReference type="ARBA" id="ARBA00023160"/>
    </source>
</evidence>
<dbReference type="RefSeq" id="WP_166061693.1">
    <property type="nucleotide sequence ID" value="NZ_CP049889.1"/>
</dbReference>
<dbReference type="InterPro" id="IPR011763">
    <property type="entry name" value="COA_CT_C"/>
</dbReference>
<dbReference type="EC" id="2.1.3.15" evidence="2"/>
<reference evidence="12 13" key="1">
    <citation type="journal article" date="2017" name="Int. J. Syst. Evol. Microbiol.">
        <title>Jeotgalibaca porci sp. nov. and Jeotgalibaca arthritidis sp. nov., isolated from pigs, and emended description of the genus Jeotgalibaca.</title>
        <authorList>
            <person name="Zamora L."/>
            <person name="Perez-Sancho M."/>
            <person name="Dominguez L."/>
            <person name="Fernandez-Garayzabal J.F."/>
            <person name="Vela A.I."/>
        </authorList>
    </citation>
    <scope>NUCLEOTIDE SEQUENCE [LARGE SCALE GENOMIC DNA]</scope>
    <source>
        <strain evidence="12 13">CCUG 69148</strain>
    </source>
</reference>
<keyword evidence="4 12" id="KW-0808">Transferase</keyword>
<evidence type="ECO:0000256" key="4">
    <source>
        <dbReference type="ARBA" id="ARBA00022679"/>
    </source>
</evidence>
<organism evidence="12 13">
    <name type="scientific">Jeotgalibaca porci</name>
    <dbReference type="NCBI Taxonomy" id="1868793"/>
    <lineage>
        <taxon>Bacteria</taxon>
        <taxon>Bacillati</taxon>
        <taxon>Bacillota</taxon>
        <taxon>Bacilli</taxon>
        <taxon>Lactobacillales</taxon>
        <taxon>Carnobacteriaceae</taxon>
        <taxon>Jeotgalibaca</taxon>
    </lineage>
</organism>
<keyword evidence="13" id="KW-1185">Reference proteome</keyword>
<dbReference type="EMBL" id="CP049889">
    <property type="protein sequence ID" value="QIK50649.1"/>
    <property type="molecule type" value="Genomic_DNA"/>
</dbReference>
<proteinExistence type="predicted"/>
<keyword evidence="6" id="KW-0276">Fatty acid metabolism</keyword>
<name>A0A6G7WEJ3_9LACT</name>
<comment type="catalytic activity">
    <reaction evidence="10">
        <text>N(6)-carboxybiotinyl-L-lysyl-[protein] + acetyl-CoA = N(6)-biotinyl-L-lysyl-[protein] + malonyl-CoA</text>
        <dbReference type="Rhea" id="RHEA:54728"/>
        <dbReference type="Rhea" id="RHEA-COMP:10505"/>
        <dbReference type="Rhea" id="RHEA-COMP:10506"/>
        <dbReference type="ChEBI" id="CHEBI:57288"/>
        <dbReference type="ChEBI" id="CHEBI:57384"/>
        <dbReference type="ChEBI" id="CHEBI:83144"/>
        <dbReference type="ChEBI" id="CHEBI:83145"/>
        <dbReference type="EC" id="2.1.3.15"/>
    </reaction>
</comment>
<dbReference type="NCBIfam" id="NF041504">
    <property type="entry name" value="AccA_sub"/>
    <property type="match status" value="1"/>
</dbReference>
<sequence length="263" mass="29406">MSNESYANHIVDNARSTERLTTLELAEGVFSDFLELHGDRKFGEDAAIVGGIAKLNGKPVTIIGTQKGKDLKENIHRNFGSPNPEGYRKSIRLMKQAERFNRPVVTFINTSGAYCDIDSEDRGIGEAIAESLLVMSQLRVPILSIFIGEGGSGGALALGMGNKVWMLENTMYSVLSPEGFASILWKDSSRSKEAAEIMKLTPPDLLDLTVVDKVISETRRKVRLTKPELMNRIREEIEAALEEMMAWTPDQVVQQRQERFRKF</sequence>
<dbReference type="GO" id="GO:0005524">
    <property type="term" value="F:ATP binding"/>
    <property type="evidence" value="ECO:0007669"/>
    <property type="project" value="UniProtKB-KW"/>
</dbReference>
<dbReference type="GeneID" id="94551706"/>
<dbReference type="GO" id="GO:0006633">
    <property type="term" value="P:fatty acid biosynthetic process"/>
    <property type="evidence" value="ECO:0007669"/>
    <property type="project" value="UniProtKB-KW"/>
</dbReference>
<dbReference type="SUPFAM" id="SSF52096">
    <property type="entry name" value="ClpP/crotonase"/>
    <property type="match status" value="1"/>
</dbReference>
<keyword evidence="8" id="KW-0443">Lipid metabolism</keyword>
<accession>A0A6G7WEJ3</accession>
<dbReference type="Gene3D" id="3.90.226.10">
    <property type="entry name" value="2-enoyl-CoA Hydratase, Chain A, domain 1"/>
    <property type="match status" value="1"/>
</dbReference>
<dbReference type="PANTHER" id="PTHR42853:SF3">
    <property type="entry name" value="ACETYL-COENZYME A CARBOXYLASE CARBOXYL TRANSFERASE SUBUNIT ALPHA, CHLOROPLASTIC"/>
    <property type="match status" value="1"/>
</dbReference>
<keyword evidence="3" id="KW-0444">Lipid biosynthesis</keyword>
<dbReference type="PRINTS" id="PR01069">
    <property type="entry name" value="ACCCTRFRASEA"/>
</dbReference>
<protein>
    <recommendedName>
        <fullName evidence="2">acetyl-CoA carboxytransferase</fullName>
        <ecNumber evidence="2">2.1.3.15</ecNumber>
    </recommendedName>
</protein>
<evidence type="ECO:0000313" key="12">
    <source>
        <dbReference type="EMBL" id="QIK50649.1"/>
    </source>
</evidence>
<comment type="pathway">
    <text evidence="1">Lipid metabolism; malonyl-CoA biosynthesis; malonyl-CoA from acetyl-CoA: step 1/1.</text>
</comment>
<dbReference type="NCBIfam" id="TIGR00513">
    <property type="entry name" value="accA"/>
    <property type="match status" value="1"/>
</dbReference>
<dbReference type="PANTHER" id="PTHR42853">
    <property type="entry name" value="ACETYL-COENZYME A CARBOXYLASE CARBOXYL TRANSFERASE SUBUNIT ALPHA"/>
    <property type="match status" value="1"/>
</dbReference>
<dbReference type="Proteomes" id="UP000501830">
    <property type="component" value="Chromosome"/>
</dbReference>
<evidence type="ECO:0000256" key="10">
    <source>
        <dbReference type="ARBA" id="ARBA00049152"/>
    </source>
</evidence>
<evidence type="ECO:0000256" key="8">
    <source>
        <dbReference type="ARBA" id="ARBA00023098"/>
    </source>
</evidence>
<evidence type="ECO:0000256" key="2">
    <source>
        <dbReference type="ARBA" id="ARBA00011883"/>
    </source>
</evidence>
<dbReference type="GO" id="GO:0009317">
    <property type="term" value="C:acetyl-CoA carboxylase complex"/>
    <property type="evidence" value="ECO:0007669"/>
    <property type="project" value="InterPro"/>
</dbReference>
<evidence type="ECO:0000313" key="13">
    <source>
        <dbReference type="Proteomes" id="UP000501830"/>
    </source>
</evidence>
<evidence type="ECO:0000259" key="11">
    <source>
        <dbReference type="PROSITE" id="PS50989"/>
    </source>
</evidence>
<dbReference type="UniPathway" id="UPA00655">
    <property type="reaction ID" value="UER00711"/>
</dbReference>
<keyword evidence="5" id="KW-0547">Nucleotide-binding</keyword>
<keyword evidence="7" id="KW-0067">ATP-binding</keyword>
<dbReference type="Pfam" id="PF03255">
    <property type="entry name" value="ACCA"/>
    <property type="match status" value="1"/>
</dbReference>
<dbReference type="InterPro" id="IPR029045">
    <property type="entry name" value="ClpP/crotonase-like_dom_sf"/>
</dbReference>
<evidence type="ECO:0000256" key="5">
    <source>
        <dbReference type="ARBA" id="ARBA00022741"/>
    </source>
</evidence>
<keyword evidence="9" id="KW-0275">Fatty acid biosynthesis</keyword>
<evidence type="ECO:0000256" key="7">
    <source>
        <dbReference type="ARBA" id="ARBA00022840"/>
    </source>
</evidence>
<gene>
    <name evidence="12" type="primary">accA</name>
    <name evidence="12" type="ORF">G7058_00360</name>
</gene>
<feature type="domain" description="CoA carboxyltransferase C-terminal" evidence="11">
    <location>
        <begin position="1"/>
        <end position="243"/>
    </location>
</feature>
<dbReference type="KEGG" id="jpo:G7058_00360"/>
<dbReference type="GO" id="GO:0016743">
    <property type="term" value="F:carboxyl- or carbamoyltransferase activity"/>
    <property type="evidence" value="ECO:0007669"/>
    <property type="project" value="InterPro"/>
</dbReference>
<evidence type="ECO:0000256" key="3">
    <source>
        <dbReference type="ARBA" id="ARBA00022516"/>
    </source>
</evidence>
<evidence type="ECO:0000256" key="6">
    <source>
        <dbReference type="ARBA" id="ARBA00022832"/>
    </source>
</evidence>
<dbReference type="GO" id="GO:0003989">
    <property type="term" value="F:acetyl-CoA carboxylase activity"/>
    <property type="evidence" value="ECO:0007669"/>
    <property type="project" value="InterPro"/>
</dbReference>
<dbReference type="PROSITE" id="PS50989">
    <property type="entry name" value="COA_CT_CTER"/>
    <property type="match status" value="1"/>
</dbReference>
<evidence type="ECO:0000256" key="1">
    <source>
        <dbReference type="ARBA" id="ARBA00004956"/>
    </source>
</evidence>
<dbReference type="GO" id="GO:2001295">
    <property type="term" value="P:malonyl-CoA biosynthetic process"/>
    <property type="evidence" value="ECO:0007669"/>
    <property type="project" value="UniProtKB-UniPathway"/>
</dbReference>